<keyword evidence="10" id="KW-0379">Hydroxylation</keyword>
<dbReference type="InterPro" id="IPR013655">
    <property type="entry name" value="PAS_fold_3"/>
</dbReference>
<keyword evidence="15" id="KW-1185">Reference proteome</keyword>
<dbReference type="PROSITE" id="PS50112">
    <property type="entry name" value="PAS"/>
    <property type="match status" value="2"/>
</dbReference>
<dbReference type="Bgee" id="ENSAMXG00000007272">
    <property type="expression patterns" value="Expressed in mesonephros and 9 other cell types or tissues"/>
</dbReference>
<dbReference type="SMART" id="SM00353">
    <property type="entry name" value="HLH"/>
    <property type="match status" value="1"/>
</dbReference>
<dbReference type="GO" id="GO:0071456">
    <property type="term" value="P:cellular response to hypoxia"/>
    <property type="evidence" value="ECO:0007669"/>
    <property type="project" value="TreeGrafter"/>
</dbReference>
<evidence type="ECO:0000313" key="15">
    <source>
        <dbReference type="Proteomes" id="UP000018467"/>
    </source>
</evidence>
<dbReference type="Proteomes" id="UP000018467">
    <property type="component" value="Unassembled WGS sequence"/>
</dbReference>
<feature type="compositionally biased region" description="Polar residues" evidence="11">
    <location>
        <begin position="534"/>
        <end position="549"/>
    </location>
</feature>
<dbReference type="InterPro" id="IPR035965">
    <property type="entry name" value="PAS-like_dom_sf"/>
</dbReference>
<dbReference type="Gene3D" id="3.30.450.20">
    <property type="entry name" value="PAS domain"/>
    <property type="match status" value="2"/>
</dbReference>
<dbReference type="AlphaFoldDB" id="W5KIQ9"/>
<reference evidence="15" key="1">
    <citation type="submission" date="2013-03" db="EMBL/GenBank/DDBJ databases">
        <authorList>
            <person name="Jeffery W."/>
            <person name="Warren W."/>
            <person name="Wilson R.K."/>
        </authorList>
    </citation>
    <scope>NUCLEOTIDE SEQUENCE</scope>
    <source>
        <strain evidence="15">female</strain>
    </source>
</reference>
<feature type="domain" description="PAS" evidence="12">
    <location>
        <begin position="129"/>
        <end position="190"/>
    </location>
</feature>
<keyword evidence="7" id="KW-0010">Activator</keyword>
<reference evidence="14" key="3">
    <citation type="submission" date="2025-08" db="UniProtKB">
        <authorList>
            <consortium name="Ensembl"/>
        </authorList>
    </citation>
    <scope>IDENTIFICATION</scope>
</reference>
<dbReference type="HOGENOM" id="CLU_413843_0_0_1"/>
<dbReference type="Pfam" id="PF14598">
    <property type="entry name" value="PAS_11"/>
    <property type="match status" value="1"/>
</dbReference>
<feature type="domain" description="BHLH" evidence="13">
    <location>
        <begin position="40"/>
        <end position="93"/>
    </location>
</feature>
<evidence type="ECO:0000256" key="6">
    <source>
        <dbReference type="ARBA" id="ARBA00023125"/>
    </source>
</evidence>
<proteinExistence type="predicted"/>
<dbReference type="SUPFAM" id="SSF47459">
    <property type="entry name" value="HLH, helix-loop-helix DNA-binding domain"/>
    <property type="match status" value="1"/>
</dbReference>
<dbReference type="InterPro" id="IPR036638">
    <property type="entry name" value="HLH_DNA-bd_sf"/>
</dbReference>
<dbReference type="PANTHER" id="PTHR23043:SF7">
    <property type="entry name" value="HYPOXIA-INDUCIBLE FACTOR 1-ALPHA"/>
    <property type="match status" value="1"/>
</dbReference>
<dbReference type="Pfam" id="PF23171">
    <property type="entry name" value="bHLH_HIF1A"/>
    <property type="match status" value="1"/>
</dbReference>
<dbReference type="GeneTree" id="ENSGT00940000156774"/>
<evidence type="ECO:0000256" key="7">
    <source>
        <dbReference type="ARBA" id="ARBA00023159"/>
    </source>
</evidence>
<feature type="compositionally biased region" description="Low complexity" evidence="11">
    <location>
        <begin position="676"/>
        <end position="695"/>
    </location>
</feature>
<dbReference type="GO" id="GO:0046983">
    <property type="term" value="F:protein dimerization activity"/>
    <property type="evidence" value="ECO:0007669"/>
    <property type="project" value="InterPro"/>
</dbReference>
<evidence type="ECO:0000256" key="1">
    <source>
        <dbReference type="ARBA" id="ARBA00004123"/>
    </source>
</evidence>
<reference evidence="14" key="4">
    <citation type="submission" date="2025-09" db="UniProtKB">
        <authorList>
            <consortium name="Ensembl"/>
        </authorList>
    </citation>
    <scope>IDENTIFICATION</scope>
</reference>
<evidence type="ECO:0000256" key="2">
    <source>
        <dbReference type="ARBA" id="ARBA00014446"/>
    </source>
</evidence>
<accession>W5KIQ9</accession>
<dbReference type="InterPro" id="IPR001610">
    <property type="entry name" value="PAC"/>
</dbReference>
<feature type="region of interest" description="Disordered" evidence="11">
    <location>
        <begin position="471"/>
        <end position="499"/>
    </location>
</feature>
<evidence type="ECO:0000256" key="3">
    <source>
        <dbReference type="ARBA" id="ARBA00022737"/>
    </source>
</evidence>
<feature type="region of interest" description="Disordered" evidence="11">
    <location>
        <begin position="674"/>
        <end position="701"/>
    </location>
</feature>
<evidence type="ECO:0000313" key="14">
    <source>
        <dbReference type="Ensembl" id="ENSAMXP00000007471.2"/>
    </source>
</evidence>
<dbReference type="InterPro" id="IPR021537">
    <property type="entry name" value="HIF_alpha-like"/>
</dbReference>
<evidence type="ECO:0000256" key="9">
    <source>
        <dbReference type="ARBA" id="ARBA00023242"/>
    </source>
</evidence>
<keyword evidence="4" id="KW-0832">Ubl conjugation</keyword>
<dbReference type="GO" id="GO:0005634">
    <property type="term" value="C:nucleus"/>
    <property type="evidence" value="ECO:0007669"/>
    <property type="project" value="UniProtKB-SubCell"/>
</dbReference>
<dbReference type="Gene3D" id="4.10.280.10">
    <property type="entry name" value="Helix-loop-helix DNA-binding domain"/>
    <property type="match status" value="1"/>
</dbReference>
<dbReference type="SMART" id="SM00091">
    <property type="entry name" value="PAS"/>
    <property type="match status" value="2"/>
</dbReference>
<evidence type="ECO:0000256" key="4">
    <source>
        <dbReference type="ARBA" id="ARBA00022843"/>
    </source>
</evidence>
<evidence type="ECO:0000256" key="8">
    <source>
        <dbReference type="ARBA" id="ARBA00023163"/>
    </source>
</evidence>
<protein>
    <recommendedName>
        <fullName evidence="2">Hypoxia-inducible factor 1-alpha</fullName>
    </recommendedName>
</protein>
<dbReference type="PROSITE" id="PS50888">
    <property type="entry name" value="BHLH"/>
    <property type="match status" value="1"/>
</dbReference>
<keyword evidence="3" id="KW-0677">Repeat</keyword>
<dbReference type="GO" id="GO:0048513">
    <property type="term" value="P:animal organ development"/>
    <property type="evidence" value="ECO:0007669"/>
    <property type="project" value="UniProtKB-ARBA"/>
</dbReference>
<dbReference type="Pfam" id="PF11413">
    <property type="entry name" value="HIF-1"/>
    <property type="match status" value="1"/>
</dbReference>
<reference evidence="15" key="2">
    <citation type="journal article" date="2014" name="Nat. Commun.">
        <title>The cavefish genome reveals candidate genes for eye loss.</title>
        <authorList>
            <person name="McGaugh S.E."/>
            <person name="Gross J.B."/>
            <person name="Aken B."/>
            <person name="Blin M."/>
            <person name="Borowsky R."/>
            <person name="Chalopin D."/>
            <person name="Hinaux H."/>
            <person name="Jeffery W.R."/>
            <person name="Keene A."/>
            <person name="Ma L."/>
            <person name="Minx P."/>
            <person name="Murphy D."/>
            <person name="O'Quin K.E."/>
            <person name="Retaux S."/>
            <person name="Rohner N."/>
            <person name="Searle S.M."/>
            <person name="Stahl B.A."/>
            <person name="Tabin C."/>
            <person name="Volff J.N."/>
            <person name="Yoshizawa M."/>
            <person name="Warren W.C."/>
        </authorList>
    </citation>
    <scope>NUCLEOTIDE SEQUENCE [LARGE SCALE GENOMIC DNA]</scope>
    <source>
        <strain evidence="15">female</strain>
    </source>
</reference>
<dbReference type="InterPro" id="IPR011598">
    <property type="entry name" value="bHLH_dom"/>
</dbReference>
<feature type="domain" description="PAS" evidence="12">
    <location>
        <begin position="263"/>
        <end position="313"/>
    </location>
</feature>
<sequence>MITKQLETVLKDSLGHKLQLKQKCKQKVGELKKTRVCTEWRKARSRVAARNRREKESQLFREIATLLPLAPNIEAQLDKASVIRLTIAYLHLRGILNTPDPCTASATTPPASAGPGEPAEVNKKGFFNDALGRFLLIVSLNGKIIYTTKDVTFHTGINQMDLIGRSLFDFMHPCDQKELKESLTKLIGCQEQQMCELFLRIKSASNNKLTPWKVIHCTGVKKSSSTSGTSCLLLLCRSLPVQNVIQIGAYLNFKTFLSIHGPDMKFTYCHSGVQEMTGFSDTELYGQSVYQYYHPSDCQHIHKAHLCLFAKGQVYTGKYRLLQKHGGYVWVETEATVVYNIRTGKPESVVCVNYILSGVEMADVVFSLEQTDRLMKPCDPLHSKFQPIHPFTTTTQAESTASDKHAESVLRDGAANGQSVIKQNSAKCNSLTCDICQLDLDSLAPYIPMDEEDFLLTPTSDSVAVNSDLKRLPSRPCTSMDLDQRPRLKPVPPTEGVISPALRQTDSTFSPTDGISKGAHAVLVSSRPRRDTQHTVNRNQVEHSSQTPSFHKKTNHWTGMAKVSQHLTKALGKNSDGLQSYSLPGSVPWDPVFSNPPWYLPESHHTTQTRAVKMLPAPTGLPVLSSSKAAARPELTMGSSSRMVVEAVANYSRTIKEKKGMCKAKTMLTVLHPTLSSMSESEPPAPSRSSSCSKSCTTTTK</sequence>
<name>W5KIQ9_ASTMX</name>
<feature type="region of interest" description="Disordered" evidence="11">
    <location>
        <begin position="526"/>
        <end position="553"/>
    </location>
</feature>
<dbReference type="InParanoid" id="W5KIQ9"/>
<dbReference type="GO" id="GO:0000977">
    <property type="term" value="F:RNA polymerase II transcription regulatory region sequence-specific DNA binding"/>
    <property type="evidence" value="ECO:0007669"/>
    <property type="project" value="TreeGrafter"/>
</dbReference>
<dbReference type="Ensembl" id="ENSAMXT00000007471.2">
    <property type="protein sequence ID" value="ENSAMXP00000007471.2"/>
    <property type="gene ID" value="ENSAMXG00000007272.2"/>
</dbReference>
<dbReference type="SMART" id="SM00086">
    <property type="entry name" value="PAC"/>
    <property type="match status" value="1"/>
</dbReference>
<dbReference type="GO" id="GO:0000981">
    <property type="term" value="F:DNA-binding transcription factor activity, RNA polymerase II-specific"/>
    <property type="evidence" value="ECO:0007669"/>
    <property type="project" value="TreeGrafter"/>
</dbReference>
<evidence type="ECO:0000256" key="11">
    <source>
        <dbReference type="SAM" id="MobiDB-lite"/>
    </source>
</evidence>
<dbReference type="Pfam" id="PF08447">
    <property type="entry name" value="PAS_3"/>
    <property type="match status" value="1"/>
</dbReference>
<evidence type="ECO:0000256" key="5">
    <source>
        <dbReference type="ARBA" id="ARBA00023015"/>
    </source>
</evidence>
<dbReference type="NCBIfam" id="TIGR00229">
    <property type="entry name" value="sensory_box"/>
    <property type="match status" value="1"/>
</dbReference>
<evidence type="ECO:0000259" key="13">
    <source>
        <dbReference type="PROSITE" id="PS50888"/>
    </source>
</evidence>
<dbReference type="InterPro" id="IPR000014">
    <property type="entry name" value="PAS"/>
</dbReference>
<evidence type="ECO:0000259" key="12">
    <source>
        <dbReference type="PROSITE" id="PS50112"/>
    </source>
</evidence>
<keyword evidence="9" id="KW-0539">Nucleus</keyword>
<comment type="subcellular location">
    <subcellularLocation>
        <location evidence="1">Nucleus</location>
    </subcellularLocation>
</comment>
<keyword evidence="6" id="KW-0238">DNA-binding</keyword>
<organism evidence="14 15">
    <name type="scientific">Astyanax mexicanus</name>
    <name type="common">Blind cave fish</name>
    <name type="synonym">Astyanax fasciatus mexicanus</name>
    <dbReference type="NCBI Taxonomy" id="7994"/>
    <lineage>
        <taxon>Eukaryota</taxon>
        <taxon>Metazoa</taxon>
        <taxon>Chordata</taxon>
        <taxon>Craniata</taxon>
        <taxon>Vertebrata</taxon>
        <taxon>Euteleostomi</taxon>
        <taxon>Actinopterygii</taxon>
        <taxon>Neopterygii</taxon>
        <taxon>Teleostei</taxon>
        <taxon>Ostariophysi</taxon>
        <taxon>Characiformes</taxon>
        <taxon>Characoidei</taxon>
        <taxon>Acestrorhamphidae</taxon>
        <taxon>Acestrorhamphinae</taxon>
        <taxon>Astyanax</taxon>
    </lineage>
</organism>
<dbReference type="STRING" id="7994.ENSAMXP00000007471"/>
<keyword evidence="5" id="KW-0805">Transcription regulation</keyword>
<dbReference type="PANTHER" id="PTHR23043">
    <property type="entry name" value="HYPOXIA-INDUCIBLE FACTOR 1 ALPHA"/>
    <property type="match status" value="1"/>
</dbReference>
<evidence type="ECO:0000256" key="10">
    <source>
        <dbReference type="ARBA" id="ARBA00023278"/>
    </source>
</evidence>
<dbReference type="CDD" id="cd00130">
    <property type="entry name" value="PAS"/>
    <property type="match status" value="2"/>
</dbReference>
<dbReference type="SUPFAM" id="SSF55785">
    <property type="entry name" value="PYP-like sensor domain (PAS domain)"/>
    <property type="match status" value="2"/>
</dbReference>
<dbReference type="FunFam" id="3.30.450.20:FF:000015">
    <property type="entry name" value="Hypoxia-inducible factor 1-alpha isoform 1"/>
    <property type="match status" value="1"/>
</dbReference>
<keyword evidence="8" id="KW-0804">Transcription</keyword>